<organism evidence="1 2">
    <name type="scientific">Pistacia atlantica</name>
    <dbReference type="NCBI Taxonomy" id="434234"/>
    <lineage>
        <taxon>Eukaryota</taxon>
        <taxon>Viridiplantae</taxon>
        <taxon>Streptophyta</taxon>
        <taxon>Embryophyta</taxon>
        <taxon>Tracheophyta</taxon>
        <taxon>Spermatophyta</taxon>
        <taxon>Magnoliopsida</taxon>
        <taxon>eudicotyledons</taxon>
        <taxon>Gunneridae</taxon>
        <taxon>Pentapetalae</taxon>
        <taxon>rosids</taxon>
        <taxon>malvids</taxon>
        <taxon>Sapindales</taxon>
        <taxon>Anacardiaceae</taxon>
        <taxon>Pistacia</taxon>
    </lineage>
</organism>
<keyword evidence="2" id="KW-1185">Reference proteome</keyword>
<evidence type="ECO:0000313" key="2">
    <source>
        <dbReference type="Proteomes" id="UP001164250"/>
    </source>
</evidence>
<sequence length="287" mass="32335">MDQHMETLENIVQSLSNGQQALLHQMNEFMSQVNSKIDKFSSHTRGETSNNREVSSNPHNNNHSGAFGATYSPKLVKLDFPRYNEDEVQLWFQLLKQETDNLTWDEFKHHLHSQYQAQFERLLAKAGPLSTERKVSCFASGLKDAIRTEVMANRPTTLSEAISLARLFEAKVAAQKKVSLPTKGVPPALKPLVFSPATVSNPIKKLSLDEVSLTLQGVPLNVDLYVLPLEGYDIVLGTQWLQALGPVIWDFSRMVMRFSLDGKKVTLRGSSMPKDEVVYNFMIEKVT</sequence>
<comment type="caution">
    <text evidence="1">The sequence shown here is derived from an EMBL/GenBank/DDBJ whole genome shotgun (WGS) entry which is preliminary data.</text>
</comment>
<accession>A0ACC1B1Q4</accession>
<evidence type="ECO:0000313" key="1">
    <source>
        <dbReference type="EMBL" id="KAJ0092850.1"/>
    </source>
</evidence>
<dbReference type="Proteomes" id="UP001164250">
    <property type="component" value="Chromosome 7"/>
</dbReference>
<proteinExistence type="predicted"/>
<dbReference type="EMBL" id="CM047903">
    <property type="protein sequence ID" value="KAJ0092850.1"/>
    <property type="molecule type" value="Genomic_DNA"/>
</dbReference>
<protein>
    <submittedName>
        <fullName evidence="1">Uncharacterized protein</fullName>
    </submittedName>
</protein>
<gene>
    <name evidence="1" type="ORF">Patl1_25137</name>
</gene>
<name>A0ACC1B1Q4_9ROSI</name>
<reference evidence="2" key="1">
    <citation type="journal article" date="2023" name="G3 (Bethesda)">
        <title>Genome assembly and association tests identify interacting loci associated with vigor, precocity, and sex in interspecific pistachio rootstocks.</title>
        <authorList>
            <person name="Palmer W."/>
            <person name="Jacygrad E."/>
            <person name="Sagayaradj S."/>
            <person name="Cavanaugh K."/>
            <person name="Han R."/>
            <person name="Bertier L."/>
            <person name="Beede B."/>
            <person name="Kafkas S."/>
            <person name="Golino D."/>
            <person name="Preece J."/>
            <person name="Michelmore R."/>
        </authorList>
    </citation>
    <scope>NUCLEOTIDE SEQUENCE [LARGE SCALE GENOMIC DNA]</scope>
</reference>